<dbReference type="OrthoDB" id="115213at2"/>
<proteinExistence type="predicted"/>
<feature type="domain" description="YdhG-like" evidence="1">
    <location>
        <begin position="16"/>
        <end position="105"/>
    </location>
</feature>
<comment type="caution">
    <text evidence="2">The sequence shown here is derived from an EMBL/GenBank/DDBJ whole genome shotgun (WGS) entry which is preliminary data.</text>
</comment>
<evidence type="ECO:0000313" key="2">
    <source>
        <dbReference type="EMBL" id="KRL96995.1"/>
    </source>
</evidence>
<keyword evidence="3" id="KW-1185">Reference proteome</keyword>
<dbReference type="GeneID" id="98309166"/>
<name>A0A0R1V0T5_9LACO</name>
<sequence length="113" mass="13095">MTLISEYIEAAPAEQKPHLEALYRLAKELLPEATEKISYGIPTFYQHENLLHFAGMQKHLGFYPTPKVIEHFAAQLVSYKTSKGAVQFPYQKPLPEALIRKMILERKKELRLK</sequence>
<dbReference type="Gene3D" id="3.90.1150.200">
    <property type="match status" value="1"/>
</dbReference>
<dbReference type="RefSeq" id="WP_054755729.1">
    <property type="nucleotide sequence ID" value="NZ_AZFQ01000054.1"/>
</dbReference>
<dbReference type="AlphaFoldDB" id="A0A0R1V0T5"/>
<organism evidence="2 3">
    <name type="scientific">Liquorilactobacillus satsumensis DSM 16230 = JCM 12392</name>
    <dbReference type="NCBI Taxonomy" id="1423801"/>
    <lineage>
        <taxon>Bacteria</taxon>
        <taxon>Bacillati</taxon>
        <taxon>Bacillota</taxon>
        <taxon>Bacilli</taxon>
        <taxon>Lactobacillales</taxon>
        <taxon>Lactobacillaceae</taxon>
        <taxon>Liquorilactobacillus</taxon>
    </lineage>
</organism>
<dbReference type="SUPFAM" id="SSF159888">
    <property type="entry name" value="YdhG-like"/>
    <property type="match status" value="1"/>
</dbReference>
<dbReference type="Proteomes" id="UP000051166">
    <property type="component" value="Unassembled WGS sequence"/>
</dbReference>
<evidence type="ECO:0000313" key="3">
    <source>
        <dbReference type="Proteomes" id="UP000051166"/>
    </source>
</evidence>
<dbReference type="STRING" id="1423801.FD50_GL001940"/>
<dbReference type="EMBL" id="AZFQ01000054">
    <property type="protein sequence ID" value="KRL96995.1"/>
    <property type="molecule type" value="Genomic_DNA"/>
</dbReference>
<accession>A0A0R1V0T5</accession>
<protein>
    <recommendedName>
        <fullName evidence="1">YdhG-like domain-containing protein</fullName>
    </recommendedName>
</protein>
<evidence type="ECO:0000259" key="1">
    <source>
        <dbReference type="Pfam" id="PF08818"/>
    </source>
</evidence>
<dbReference type="Pfam" id="PF08818">
    <property type="entry name" value="DUF1801"/>
    <property type="match status" value="1"/>
</dbReference>
<dbReference type="PATRIC" id="fig|1423801.4.peg.1982"/>
<gene>
    <name evidence="2" type="ORF">FD50_GL001940</name>
</gene>
<dbReference type="InterPro" id="IPR014922">
    <property type="entry name" value="YdhG-like"/>
</dbReference>
<reference evidence="2 3" key="1">
    <citation type="journal article" date="2015" name="Genome Announc.">
        <title>Expanding the biotechnology potential of lactobacilli through comparative genomics of 213 strains and associated genera.</title>
        <authorList>
            <person name="Sun Z."/>
            <person name="Harris H.M."/>
            <person name="McCann A."/>
            <person name="Guo C."/>
            <person name="Argimon S."/>
            <person name="Zhang W."/>
            <person name="Yang X."/>
            <person name="Jeffery I.B."/>
            <person name="Cooney J.C."/>
            <person name="Kagawa T.F."/>
            <person name="Liu W."/>
            <person name="Song Y."/>
            <person name="Salvetti E."/>
            <person name="Wrobel A."/>
            <person name="Rasinkangas P."/>
            <person name="Parkhill J."/>
            <person name="Rea M.C."/>
            <person name="O'Sullivan O."/>
            <person name="Ritari J."/>
            <person name="Douillard F.P."/>
            <person name="Paul Ross R."/>
            <person name="Yang R."/>
            <person name="Briner A.E."/>
            <person name="Felis G.E."/>
            <person name="de Vos W.M."/>
            <person name="Barrangou R."/>
            <person name="Klaenhammer T.R."/>
            <person name="Caufield P.W."/>
            <person name="Cui Y."/>
            <person name="Zhang H."/>
            <person name="O'Toole P.W."/>
        </authorList>
    </citation>
    <scope>NUCLEOTIDE SEQUENCE [LARGE SCALE GENOMIC DNA]</scope>
    <source>
        <strain evidence="2 3">DSM 16230</strain>
    </source>
</reference>